<feature type="region of interest" description="Disordered" evidence="1">
    <location>
        <begin position="1"/>
        <end position="27"/>
    </location>
</feature>
<evidence type="ECO:0000313" key="2">
    <source>
        <dbReference type="EnsemblMetazoa" id="Aqu2.1.11832_001"/>
    </source>
</evidence>
<dbReference type="InParanoid" id="A0A1X7TBX9"/>
<name>A0A1X7TBX9_AMPQE</name>
<accession>A0A1X7TBX9</accession>
<dbReference type="EnsemblMetazoa" id="Aqu2.1.11832_001">
    <property type="protein sequence ID" value="Aqu2.1.11832_001"/>
    <property type="gene ID" value="Aqu2.1.11832"/>
</dbReference>
<feature type="compositionally biased region" description="Basic and acidic residues" evidence="1">
    <location>
        <begin position="1"/>
        <end position="12"/>
    </location>
</feature>
<evidence type="ECO:0000256" key="1">
    <source>
        <dbReference type="SAM" id="MobiDB-lite"/>
    </source>
</evidence>
<reference evidence="2" key="1">
    <citation type="submission" date="2017-05" db="UniProtKB">
        <authorList>
            <consortium name="EnsemblMetazoa"/>
        </authorList>
    </citation>
    <scope>IDENTIFICATION</scope>
</reference>
<protein>
    <submittedName>
        <fullName evidence="2">Uncharacterized protein</fullName>
    </submittedName>
</protein>
<organism evidence="2">
    <name type="scientific">Amphimedon queenslandica</name>
    <name type="common">Sponge</name>
    <dbReference type="NCBI Taxonomy" id="400682"/>
    <lineage>
        <taxon>Eukaryota</taxon>
        <taxon>Metazoa</taxon>
        <taxon>Porifera</taxon>
        <taxon>Demospongiae</taxon>
        <taxon>Heteroscleromorpha</taxon>
        <taxon>Haplosclerida</taxon>
        <taxon>Niphatidae</taxon>
        <taxon>Amphimedon</taxon>
    </lineage>
</organism>
<feature type="compositionally biased region" description="Basic residues" evidence="1">
    <location>
        <begin position="16"/>
        <end position="27"/>
    </location>
</feature>
<dbReference type="AlphaFoldDB" id="A0A1X7TBX9"/>
<sequence length="83" mass="9695">MADNEESAHKENQNPSKKRRLSLTLKRKSKQDRFVEASSEDLQSIYCMPGNSARSSRWALNDLRSWFDEYNKRKKATSVVTRS</sequence>
<proteinExistence type="predicted"/>